<evidence type="ECO:0000259" key="2">
    <source>
        <dbReference type="Pfam" id="PF13439"/>
    </source>
</evidence>
<accession>A0ABT8VWG5</accession>
<dbReference type="InterPro" id="IPR028098">
    <property type="entry name" value="Glyco_trans_4-like_N"/>
</dbReference>
<dbReference type="Pfam" id="PF00534">
    <property type="entry name" value="Glycos_transf_1"/>
    <property type="match status" value="1"/>
</dbReference>
<dbReference type="RefSeq" id="WP_302908553.1">
    <property type="nucleotide sequence ID" value="NZ_JAUMIS010000001.1"/>
</dbReference>
<keyword evidence="3" id="KW-0328">Glycosyltransferase</keyword>
<dbReference type="PANTHER" id="PTHR45947">
    <property type="entry name" value="SULFOQUINOVOSYL TRANSFERASE SQD2"/>
    <property type="match status" value="1"/>
</dbReference>
<evidence type="ECO:0000313" key="3">
    <source>
        <dbReference type="EMBL" id="MDO3720314.1"/>
    </source>
</evidence>
<dbReference type="InterPro" id="IPR050194">
    <property type="entry name" value="Glycosyltransferase_grp1"/>
</dbReference>
<proteinExistence type="predicted"/>
<evidence type="ECO:0000313" key="4">
    <source>
        <dbReference type="Proteomes" id="UP001168640"/>
    </source>
</evidence>
<keyword evidence="4" id="KW-1185">Reference proteome</keyword>
<reference evidence="3" key="1">
    <citation type="submission" date="2023-07" db="EMBL/GenBank/DDBJ databases">
        <title>Marinobacter sp. chi1 genome sequencing and assembly.</title>
        <authorList>
            <person name="Park S."/>
        </authorList>
    </citation>
    <scope>NUCLEOTIDE SEQUENCE</scope>
    <source>
        <strain evidence="3">Chi1</strain>
    </source>
</reference>
<dbReference type="Proteomes" id="UP001168640">
    <property type="component" value="Unassembled WGS sequence"/>
</dbReference>
<sequence length="398" mass="43668">MRILLLHNFYGTEAPSGENVVFEAEKTLLEQRGHSVRLFTRHSDEIRGKGAAGTLAGALSTPWNPFSAKALSQLVAEFRPDVVHAHNTFPLLSPAVFHAVGKRAATVLTLHNYRLFCSAGIPMRAGRVCTDCITRHSVQPALRHGCYRGSRVATVPLALNVAMHRRLGTWQQKVDAFVALSDFQRRLMAKGGLPAEKMHVKPNFYAGQPPVLPFDARDGQVVFVGRLGREKGVHTLIEAWRKWGSNAPKLKIVGDGPLRAELQNRAEGLPIVFAGQVGAEEAQQAIAHARLVVLPSECFEGFPMVVREAFAFGTPVAVSNLGPLPDIVRHGENGVVFEPANAASLLATVREAWQAPGLLPCLAEGARREFETKYNEQANYEILMNIYQQAVERNRAEV</sequence>
<name>A0ABT8VWG5_9GAMM</name>
<keyword evidence="3" id="KW-0808">Transferase</keyword>
<dbReference type="PANTHER" id="PTHR45947:SF13">
    <property type="entry name" value="TRANSFERASE"/>
    <property type="match status" value="1"/>
</dbReference>
<evidence type="ECO:0000259" key="1">
    <source>
        <dbReference type="Pfam" id="PF00534"/>
    </source>
</evidence>
<dbReference type="SUPFAM" id="SSF53756">
    <property type="entry name" value="UDP-Glycosyltransferase/glycogen phosphorylase"/>
    <property type="match status" value="1"/>
</dbReference>
<protein>
    <submittedName>
        <fullName evidence="3">Glycosyltransferase family 4 protein</fullName>
        <ecNumber evidence="3">2.4.-.-</ecNumber>
    </submittedName>
</protein>
<dbReference type="CDD" id="cd03801">
    <property type="entry name" value="GT4_PimA-like"/>
    <property type="match status" value="1"/>
</dbReference>
<feature type="domain" description="Glycosyl transferase family 1" evidence="1">
    <location>
        <begin position="212"/>
        <end position="356"/>
    </location>
</feature>
<feature type="domain" description="Glycosyltransferase subfamily 4-like N-terminal" evidence="2">
    <location>
        <begin position="29"/>
        <end position="204"/>
    </location>
</feature>
<dbReference type="Pfam" id="PF13439">
    <property type="entry name" value="Glyco_transf_4"/>
    <property type="match status" value="1"/>
</dbReference>
<comment type="caution">
    <text evidence="3">The sequence shown here is derived from an EMBL/GenBank/DDBJ whole genome shotgun (WGS) entry which is preliminary data.</text>
</comment>
<dbReference type="EC" id="2.4.-.-" evidence="3"/>
<dbReference type="Gene3D" id="3.40.50.2000">
    <property type="entry name" value="Glycogen Phosphorylase B"/>
    <property type="match status" value="2"/>
</dbReference>
<organism evidence="3 4">
    <name type="scientific">Marinobacter suaedae</name>
    <dbReference type="NCBI Taxonomy" id="3057675"/>
    <lineage>
        <taxon>Bacteria</taxon>
        <taxon>Pseudomonadati</taxon>
        <taxon>Pseudomonadota</taxon>
        <taxon>Gammaproteobacteria</taxon>
        <taxon>Pseudomonadales</taxon>
        <taxon>Marinobacteraceae</taxon>
        <taxon>Marinobacter</taxon>
    </lineage>
</organism>
<dbReference type="InterPro" id="IPR001296">
    <property type="entry name" value="Glyco_trans_1"/>
</dbReference>
<dbReference type="EMBL" id="JAUMIS010000001">
    <property type="protein sequence ID" value="MDO3720314.1"/>
    <property type="molecule type" value="Genomic_DNA"/>
</dbReference>
<dbReference type="GO" id="GO:0016757">
    <property type="term" value="F:glycosyltransferase activity"/>
    <property type="evidence" value="ECO:0007669"/>
    <property type="project" value="UniProtKB-KW"/>
</dbReference>
<gene>
    <name evidence="3" type="ORF">QVZ43_01200</name>
</gene>